<evidence type="ECO:0000313" key="4">
    <source>
        <dbReference type="Proteomes" id="UP000598271"/>
    </source>
</evidence>
<protein>
    <submittedName>
        <fullName evidence="3">Uncharacterized protein</fullName>
    </submittedName>
</protein>
<feature type="signal peptide" evidence="2">
    <location>
        <begin position="1"/>
        <end position="28"/>
    </location>
</feature>
<dbReference type="Proteomes" id="UP000598271">
    <property type="component" value="Unassembled WGS sequence"/>
</dbReference>
<comment type="caution">
    <text evidence="3">The sequence shown here is derived from an EMBL/GenBank/DDBJ whole genome shotgun (WGS) entry which is preliminary data.</text>
</comment>
<organism evidence="3 4">
    <name type="scientific">Persicitalea jodogahamensis</name>
    <dbReference type="NCBI Taxonomy" id="402147"/>
    <lineage>
        <taxon>Bacteria</taxon>
        <taxon>Pseudomonadati</taxon>
        <taxon>Bacteroidota</taxon>
        <taxon>Cytophagia</taxon>
        <taxon>Cytophagales</taxon>
        <taxon>Spirosomataceae</taxon>
        <taxon>Persicitalea</taxon>
    </lineage>
</organism>
<feature type="chain" id="PRO_5035178455" evidence="2">
    <location>
        <begin position="29"/>
        <end position="133"/>
    </location>
</feature>
<name>A0A8J3G8W2_9BACT</name>
<keyword evidence="4" id="KW-1185">Reference proteome</keyword>
<reference evidence="3 4" key="1">
    <citation type="journal article" date="2014" name="Int. J. Syst. Evol. Microbiol.">
        <title>Complete genome sequence of Corynebacterium casei LMG S-19264T (=DSM 44701T), isolated from a smear-ripened cheese.</title>
        <authorList>
            <consortium name="US DOE Joint Genome Institute (JGI-PGF)"/>
            <person name="Walter F."/>
            <person name="Albersmeier A."/>
            <person name="Kalinowski J."/>
            <person name="Ruckert C."/>
        </authorList>
    </citation>
    <scope>NUCLEOTIDE SEQUENCE [LARGE SCALE GENOMIC DNA]</scope>
    <source>
        <strain evidence="3 4">KCTC 12866</strain>
    </source>
</reference>
<sequence>MGTLPTIYLIKHMKNTILILGLISSATAAFGQTTLKNNQIVQKGNNNVFKMEMKGADGDTLSPRTRVITQNGSNQILIDTVATSGSLEETMENVAVSQQGKKNVVSIKTKGGKGNTVQVTQSGSGNSVSIKQN</sequence>
<dbReference type="EMBL" id="BMXF01000001">
    <property type="protein sequence ID" value="GHB58335.1"/>
    <property type="molecule type" value="Genomic_DNA"/>
</dbReference>
<proteinExistence type="predicted"/>
<gene>
    <name evidence="3" type="ORF">GCM10007390_09780</name>
</gene>
<accession>A0A8J3G8W2</accession>
<evidence type="ECO:0000256" key="2">
    <source>
        <dbReference type="SAM" id="SignalP"/>
    </source>
</evidence>
<keyword evidence="2" id="KW-0732">Signal</keyword>
<feature type="region of interest" description="Disordered" evidence="1">
    <location>
        <begin position="108"/>
        <end position="133"/>
    </location>
</feature>
<evidence type="ECO:0000256" key="1">
    <source>
        <dbReference type="SAM" id="MobiDB-lite"/>
    </source>
</evidence>
<feature type="compositionally biased region" description="Polar residues" evidence="1">
    <location>
        <begin position="115"/>
        <end position="133"/>
    </location>
</feature>
<dbReference type="AlphaFoldDB" id="A0A8J3G8W2"/>
<evidence type="ECO:0000313" key="3">
    <source>
        <dbReference type="EMBL" id="GHB58335.1"/>
    </source>
</evidence>